<dbReference type="Proteomes" id="UP000807469">
    <property type="component" value="Unassembled WGS sequence"/>
</dbReference>
<dbReference type="InterPro" id="IPR041168">
    <property type="entry name" value="LodA_N"/>
</dbReference>
<proteinExistence type="predicted"/>
<evidence type="ECO:0000313" key="3">
    <source>
        <dbReference type="EMBL" id="KAF9483975.1"/>
    </source>
</evidence>
<dbReference type="InterPro" id="IPR041173">
    <property type="entry name" value="LodA_C"/>
</dbReference>
<evidence type="ECO:0000259" key="1">
    <source>
        <dbReference type="Pfam" id="PF17990"/>
    </source>
</evidence>
<comment type="caution">
    <text evidence="3">The sequence shown here is derived from an EMBL/GenBank/DDBJ whole genome shotgun (WGS) entry which is preliminary data.</text>
</comment>
<name>A0A9P5ZC34_9AGAR</name>
<evidence type="ECO:0000259" key="2">
    <source>
        <dbReference type="Pfam" id="PF18417"/>
    </source>
</evidence>
<dbReference type="AlphaFoldDB" id="A0A9P5ZC34"/>
<keyword evidence="4" id="KW-1185">Reference proteome</keyword>
<evidence type="ECO:0008006" key="5">
    <source>
        <dbReference type="Google" id="ProtNLM"/>
    </source>
</evidence>
<reference evidence="3" key="1">
    <citation type="submission" date="2020-11" db="EMBL/GenBank/DDBJ databases">
        <authorList>
            <consortium name="DOE Joint Genome Institute"/>
            <person name="Ahrendt S."/>
            <person name="Riley R."/>
            <person name="Andreopoulos W."/>
            <person name="Labutti K."/>
            <person name="Pangilinan J."/>
            <person name="Ruiz-Duenas F.J."/>
            <person name="Barrasa J.M."/>
            <person name="Sanchez-Garcia M."/>
            <person name="Camarero S."/>
            <person name="Miyauchi S."/>
            <person name="Serrano A."/>
            <person name="Linde D."/>
            <person name="Babiker R."/>
            <person name="Drula E."/>
            <person name="Ayuso-Fernandez I."/>
            <person name="Pacheco R."/>
            <person name="Padilla G."/>
            <person name="Ferreira P."/>
            <person name="Barriuso J."/>
            <person name="Kellner H."/>
            <person name="Castanera R."/>
            <person name="Alfaro M."/>
            <person name="Ramirez L."/>
            <person name="Pisabarro A.G."/>
            <person name="Kuo A."/>
            <person name="Tritt A."/>
            <person name="Lipzen A."/>
            <person name="He G."/>
            <person name="Yan M."/>
            <person name="Ng V."/>
            <person name="Cullen D."/>
            <person name="Martin F."/>
            <person name="Rosso M.-N."/>
            <person name="Henrissat B."/>
            <person name="Hibbett D."/>
            <person name="Martinez A.T."/>
            <person name="Grigoriev I.V."/>
        </authorList>
    </citation>
    <scope>NUCLEOTIDE SEQUENCE</scope>
    <source>
        <strain evidence="3">CIRM-BRFM 674</strain>
    </source>
</reference>
<organism evidence="3 4">
    <name type="scientific">Pholiota conissans</name>
    <dbReference type="NCBI Taxonomy" id="109636"/>
    <lineage>
        <taxon>Eukaryota</taxon>
        <taxon>Fungi</taxon>
        <taxon>Dikarya</taxon>
        <taxon>Basidiomycota</taxon>
        <taxon>Agaricomycotina</taxon>
        <taxon>Agaricomycetes</taxon>
        <taxon>Agaricomycetidae</taxon>
        <taxon>Agaricales</taxon>
        <taxon>Agaricineae</taxon>
        <taxon>Strophariaceae</taxon>
        <taxon>Pholiota</taxon>
    </lineage>
</organism>
<accession>A0A9P5ZC34</accession>
<dbReference type="Pfam" id="PF17990">
    <property type="entry name" value="LodA_N"/>
    <property type="match status" value="1"/>
</dbReference>
<dbReference type="OrthoDB" id="3253404at2759"/>
<dbReference type="Pfam" id="PF18417">
    <property type="entry name" value="LodA_C"/>
    <property type="match status" value="1"/>
</dbReference>
<protein>
    <recommendedName>
        <fullName evidence="5">L-lysine 6-oxidase</fullName>
    </recommendedName>
</protein>
<evidence type="ECO:0000313" key="4">
    <source>
        <dbReference type="Proteomes" id="UP000807469"/>
    </source>
</evidence>
<dbReference type="EMBL" id="MU155148">
    <property type="protein sequence ID" value="KAF9483975.1"/>
    <property type="molecule type" value="Genomic_DNA"/>
</dbReference>
<feature type="domain" description="L-lysine epsilon oxidase C-terminal" evidence="2">
    <location>
        <begin position="399"/>
        <end position="527"/>
    </location>
</feature>
<feature type="domain" description="L-Lysine epsilon oxidase N-terminal" evidence="1">
    <location>
        <begin position="27"/>
        <end position="245"/>
    </location>
</feature>
<sequence length="571" mass="63533">MLYRKPPLLAQPTMADWIDHIASVGIYPPIGIARVGNSTEPNIGDGWYYGPEVPGRYDEPPGGFKDTTGAVKRQAARFRVFAFDANKTVLGEVNANNGFTLDWTVRVANKKASWYAFMGKCSIKLVHSNQVMQPFATQIYNLMYLLPDDRHLLIVDSGEQKINKVNQAPVPLAGQFFGSKDTGTDVYLGEARSDEEGRLVVLAGRGLSFSIATEGIKYPLILTDFDSPDWIDDTSDGWISVKVTHLPTAKSFSPSTRARVIGTTPKFANGIYAPTTLYDVMEEIYEQPKRTAAGAAYDVGPVDWYKDIWPLLVRPPLLSWVNGQANGGHGPNGPGNFYDPKWQEVLSDSSEDNKPQRKGILGRMRLPETNAKYDKARGGQAFPYFMPWLSGDGGRATPGDPTTFSSITELQYDRLVKWSDGYFTSNTSCKCGSLCQCSPPGDIEEVPLQDRPGQLTKASLEATIGAPLYPGIELSWNAEVSETYNLESPFTINEDVKQGDLTKYLSLPWQSDFYMCRSYWWPSARPDAIVSEVDYKRLQKAFQPSDLAKGLTKRVPWERGIHQNYTGMLFV</sequence>
<gene>
    <name evidence="3" type="ORF">BDN70DRAFT_954169</name>
</gene>